<comment type="catalytic activity">
    <reaction evidence="1">
        <text>peroxynitrite = nitrate</text>
        <dbReference type="Rhea" id="RHEA:63116"/>
        <dbReference type="ChEBI" id="CHEBI:17632"/>
        <dbReference type="ChEBI" id="CHEBI:25941"/>
    </reaction>
    <physiologicalReaction direction="left-to-right" evidence="1">
        <dbReference type="Rhea" id="RHEA:63117"/>
    </physiologicalReaction>
</comment>
<dbReference type="PANTHER" id="PTHR15854">
    <property type="entry name" value="THAP4 PROTEIN"/>
    <property type="match status" value="1"/>
</dbReference>
<protein>
    <submittedName>
        <fullName evidence="3">THAP4 protein</fullName>
    </submittedName>
</protein>
<dbReference type="SUPFAM" id="SSF50814">
    <property type="entry name" value="Lipocalins"/>
    <property type="match status" value="1"/>
</dbReference>
<gene>
    <name evidence="3" type="primary">Thap4_1</name>
    <name evidence="3" type="ORF">G6Z75_0008796</name>
</gene>
<keyword evidence="4" id="KW-1185">Reference proteome</keyword>
<dbReference type="Proteomes" id="UP000667349">
    <property type="component" value="Unassembled WGS sequence"/>
</dbReference>
<evidence type="ECO:0000259" key="2">
    <source>
        <dbReference type="Pfam" id="PF08768"/>
    </source>
</evidence>
<dbReference type="AlphaFoldDB" id="A0A836EVC7"/>
<sequence length="264" mass="29469">MEMKILQLHELMHVLAWLEGTWITDEPAVGTYPTIKPFNYYDEINITSTGQPMFNYIAQSWHPDSGTPMHRETGFLQILPGTNKIVLSLIGNIGVFTVEEGDLMSKDNNTIDLNSNNILATDASIPSFSPLTKTRRVYKRNGDNLELIFYMATSKTPELTEHLHASNSLGIKGVGNVTPACLPAETAPTCHGRLDDSTATVARRVGMTKDRFFVLKALRISDSNTEYLAHTKYSFHCCCICTAVVNNSGRFECRFDTRILTLIT</sequence>
<comment type="caution">
    <text evidence="3">The sequence shown here is derived from an EMBL/GenBank/DDBJ whole genome shotgun (WGS) entry which is preliminary data.</text>
</comment>
<dbReference type="CDD" id="cd07828">
    <property type="entry name" value="lipocalin_heme-bd-THAP4-like"/>
    <property type="match status" value="1"/>
</dbReference>
<evidence type="ECO:0000313" key="4">
    <source>
        <dbReference type="Proteomes" id="UP000667349"/>
    </source>
</evidence>
<feature type="domain" description="THAP4-like heme-binding" evidence="2">
    <location>
        <begin position="14"/>
        <end position="165"/>
    </location>
</feature>
<feature type="non-terminal residue" evidence="3">
    <location>
        <position position="264"/>
    </location>
</feature>
<reference evidence="3" key="1">
    <citation type="submission" date="2020-02" db="EMBL/GenBank/DDBJ databases">
        <title>Relaxed selection underlies rapid genomic changes in the transitions from sociality to social parasitism in ants.</title>
        <authorList>
            <person name="Bi X."/>
        </authorList>
    </citation>
    <scope>NUCLEOTIDE SEQUENCE</scope>
    <source>
        <strain evidence="3">BGI-DK2013a</strain>
        <tissue evidence="3">Whole body</tissue>
    </source>
</reference>
<dbReference type="Pfam" id="PF08768">
    <property type="entry name" value="THAP4_heme-bd"/>
    <property type="match status" value="1"/>
</dbReference>
<feature type="non-terminal residue" evidence="3">
    <location>
        <position position="1"/>
    </location>
</feature>
<dbReference type="InterPro" id="IPR012674">
    <property type="entry name" value="Calycin"/>
</dbReference>
<dbReference type="EMBL" id="JAANHZ010000306">
    <property type="protein sequence ID" value="KAG5312689.1"/>
    <property type="molecule type" value="Genomic_DNA"/>
</dbReference>
<dbReference type="InterPro" id="IPR045165">
    <property type="entry name" value="Nitrobindin"/>
</dbReference>
<dbReference type="InterPro" id="IPR014878">
    <property type="entry name" value="THAP4-like_heme-bd"/>
</dbReference>
<dbReference type="Gene3D" id="2.40.128.20">
    <property type="match status" value="1"/>
</dbReference>
<evidence type="ECO:0000313" key="3">
    <source>
        <dbReference type="EMBL" id="KAG5312689.1"/>
    </source>
</evidence>
<organism evidence="3 4">
    <name type="scientific">Acromyrmex insinuator</name>
    <dbReference type="NCBI Taxonomy" id="230686"/>
    <lineage>
        <taxon>Eukaryota</taxon>
        <taxon>Metazoa</taxon>
        <taxon>Ecdysozoa</taxon>
        <taxon>Arthropoda</taxon>
        <taxon>Hexapoda</taxon>
        <taxon>Insecta</taxon>
        <taxon>Pterygota</taxon>
        <taxon>Neoptera</taxon>
        <taxon>Endopterygota</taxon>
        <taxon>Hymenoptera</taxon>
        <taxon>Apocrita</taxon>
        <taxon>Aculeata</taxon>
        <taxon>Formicoidea</taxon>
        <taxon>Formicidae</taxon>
        <taxon>Myrmicinae</taxon>
        <taxon>Acromyrmex</taxon>
    </lineage>
</organism>
<evidence type="ECO:0000256" key="1">
    <source>
        <dbReference type="ARBA" id="ARBA00036993"/>
    </source>
</evidence>
<accession>A0A836EVC7</accession>
<name>A0A836EVC7_9HYME</name>
<proteinExistence type="predicted"/>
<dbReference type="PANTHER" id="PTHR15854:SF4">
    <property type="entry name" value="PEROXYNITRITE ISOMERASE THAP4"/>
    <property type="match status" value="1"/>
</dbReference>